<keyword evidence="3" id="KW-1185">Reference proteome</keyword>
<evidence type="ECO:0000313" key="2">
    <source>
        <dbReference type="EMBL" id="MBG9375342.1"/>
    </source>
</evidence>
<gene>
    <name evidence="2" type="ORF">I5907_03800</name>
</gene>
<dbReference type="Gene3D" id="3.20.20.70">
    <property type="entry name" value="Aldolase class I"/>
    <property type="match status" value="1"/>
</dbReference>
<reference evidence="2" key="1">
    <citation type="submission" date="2020-11" db="EMBL/GenBank/DDBJ databases">
        <title>Bacterial whole genome sequence for Panacibacter sp. DH6.</title>
        <authorList>
            <person name="Le V."/>
            <person name="Ko S."/>
            <person name="Ahn C.-Y."/>
            <person name="Oh H.-M."/>
        </authorList>
    </citation>
    <scope>NUCLEOTIDE SEQUENCE</scope>
    <source>
        <strain evidence="2">DH6</strain>
    </source>
</reference>
<dbReference type="Pfam" id="PF14871">
    <property type="entry name" value="GHL6"/>
    <property type="match status" value="1"/>
</dbReference>
<evidence type="ECO:0008006" key="4">
    <source>
        <dbReference type="Google" id="ProtNLM"/>
    </source>
</evidence>
<keyword evidence="1" id="KW-0732">Signal</keyword>
<dbReference type="AlphaFoldDB" id="A0A931GYC9"/>
<protein>
    <recommendedName>
        <fullName evidence="4">Glycosyl hydrolase-like 10 domain-containing protein</fullName>
    </recommendedName>
</protein>
<dbReference type="SUPFAM" id="SSF51445">
    <property type="entry name" value="(Trans)glycosidases"/>
    <property type="match status" value="1"/>
</dbReference>
<proteinExistence type="predicted"/>
<dbReference type="EMBL" id="JADWYR010000001">
    <property type="protein sequence ID" value="MBG9375342.1"/>
    <property type="molecule type" value="Genomic_DNA"/>
</dbReference>
<name>A0A931GYC9_9BACT</name>
<dbReference type="InterPro" id="IPR017853">
    <property type="entry name" value="GH"/>
</dbReference>
<dbReference type="InterPro" id="IPR028212">
    <property type="entry name" value="GHL6"/>
</dbReference>
<comment type="caution">
    <text evidence="2">The sequence shown here is derived from an EMBL/GenBank/DDBJ whole genome shotgun (WGS) entry which is preliminary data.</text>
</comment>
<evidence type="ECO:0000313" key="3">
    <source>
        <dbReference type="Proteomes" id="UP000628448"/>
    </source>
</evidence>
<accession>A0A931GYC9</accession>
<evidence type="ECO:0000256" key="1">
    <source>
        <dbReference type="SAM" id="SignalP"/>
    </source>
</evidence>
<dbReference type="InterPro" id="IPR013785">
    <property type="entry name" value="Aldolase_TIM"/>
</dbReference>
<dbReference type="RefSeq" id="WP_196989397.1">
    <property type="nucleotide sequence ID" value="NZ_JADWYR010000001.1"/>
</dbReference>
<sequence length="642" mass="73520">MHNNLLYIMLVYLYSSCSSASVQTDQAVSSHTSIKDSIAHEEFNNNSRNDSSNMLFKLSGTGANILKGDYYNTIPDWYMSNRVQVHTRLTLDDINKPDFFDFPKKLAKYNVTVLTRQIKSGDEKPWWNSKVGKLNEKTAAYNSGGQNLAKRIIDQMHSLNMKAIIYYRHLEDEEMYKEHPDWACRDVDGKVLKNPRGVTMSFASPYREVVIERLKELASYGADGFYFDEVHIPFRGDFSSFSQKAYKEKYGTDMIADFKKGNKLKYYEFRNYIIKSFFEDVRNALGDTKGDPIMLVSGNDWPTLTDLHMNSQIYKDFILKSESNMPIKMTTTRSAFKMPEGLKSETSVFGLNAFVYSYMRDNSAGPPHIWCPRLRTEDDVIATSSALIALGCIANLDIDVKGSSTDNFRQPLKWNAEYGRFFKNLKPFGFVGVYVSEKERNMYFKEPNSAWTNVLMPAYNSFQKLYNAGIPVRLISDAYFAENIISPLAKIYCNRSITKVSSEMDESKFVDFKDMPKGNEMQIANALNAPVFVQKQNKETHINFFTNDHDDYLYVLSSKDLAPQVKTDNEKIVIPVPSMQSIKAAGSGYKLYIKEENIIGDELEDIGNKTLIRSSGVENGYKVFSINNQDGHPLHMLRFKYK</sequence>
<organism evidence="2 3">
    <name type="scientific">Panacibacter microcysteis</name>
    <dbReference type="NCBI Taxonomy" id="2793269"/>
    <lineage>
        <taxon>Bacteria</taxon>
        <taxon>Pseudomonadati</taxon>
        <taxon>Bacteroidota</taxon>
        <taxon>Chitinophagia</taxon>
        <taxon>Chitinophagales</taxon>
        <taxon>Chitinophagaceae</taxon>
        <taxon>Panacibacter</taxon>
    </lineage>
</organism>
<feature type="signal peptide" evidence="1">
    <location>
        <begin position="1"/>
        <end position="20"/>
    </location>
</feature>
<dbReference type="Proteomes" id="UP000628448">
    <property type="component" value="Unassembled WGS sequence"/>
</dbReference>
<feature type="chain" id="PRO_5037565777" description="Glycosyl hydrolase-like 10 domain-containing protein" evidence="1">
    <location>
        <begin position="21"/>
        <end position="642"/>
    </location>
</feature>